<feature type="active site" description="Acyl-ester intermediate" evidence="13">
    <location>
        <position position="74"/>
    </location>
</feature>
<proteinExistence type="inferred from homology"/>
<keyword evidence="7 16" id="KW-0732">Signal</keyword>
<dbReference type="PANTHER" id="PTHR21581">
    <property type="entry name" value="D-ALANYL-D-ALANINE CARBOXYPEPTIDASE"/>
    <property type="match status" value="1"/>
</dbReference>
<feature type="signal peptide" evidence="16">
    <location>
        <begin position="1"/>
        <end position="21"/>
    </location>
</feature>
<dbReference type="UniPathway" id="UPA00219"/>
<dbReference type="RefSeq" id="WP_110392210.1">
    <property type="nucleotide sequence ID" value="NZ_QJKI01000037.1"/>
</dbReference>
<feature type="active site" description="Proton acceptor" evidence="13">
    <location>
        <position position="77"/>
    </location>
</feature>
<evidence type="ECO:0000256" key="14">
    <source>
        <dbReference type="PIRSR" id="PIRSR618044-2"/>
    </source>
</evidence>
<evidence type="ECO:0000313" key="19">
    <source>
        <dbReference type="Proteomes" id="UP000247555"/>
    </source>
</evidence>
<keyword evidence="5" id="KW-0121">Carboxypeptidase</keyword>
<dbReference type="InterPro" id="IPR012907">
    <property type="entry name" value="Peptidase_S11_C"/>
</dbReference>
<dbReference type="Pfam" id="PF07943">
    <property type="entry name" value="PBP5_C"/>
    <property type="match status" value="1"/>
</dbReference>
<evidence type="ECO:0000256" key="13">
    <source>
        <dbReference type="PIRSR" id="PIRSR618044-1"/>
    </source>
</evidence>
<dbReference type="PANTHER" id="PTHR21581:SF6">
    <property type="entry name" value="TRAFFICKING PROTEIN PARTICLE COMPLEX SUBUNIT 12"/>
    <property type="match status" value="1"/>
</dbReference>
<dbReference type="GO" id="GO:0009002">
    <property type="term" value="F:serine-type D-Ala-D-Ala carboxypeptidase activity"/>
    <property type="evidence" value="ECO:0007669"/>
    <property type="project" value="UniProtKB-EC"/>
</dbReference>
<comment type="caution">
    <text evidence="18">The sequence shown here is derived from an EMBL/GenBank/DDBJ whole genome shotgun (WGS) entry which is preliminary data.</text>
</comment>
<evidence type="ECO:0000256" key="12">
    <source>
        <dbReference type="ARBA" id="ARBA00034000"/>
    </source>
</evidence>
<dbReference type="InterPro" id="IPR012338">
    <property type="entry name" value="Beta-lactam/transpept-like"/>
</dbReference>
<feature type="binding site" evidence="14">
    <location>
        <position position="236"/>
    </location>
    <ligand>
        <name>substrate</name>
    </ligand>
</feature>
<dbReference type="InterPro" id="IPR037167">
    <property type="entry name" value="Peptidase_S11_C_sf"/>
</dbReference>
<keyword evidence="19" id="KW-1185">Reference proteome</keyword>
<dbReference type="Gene3D" id="2.60.410.10">
    <property type="entry name" value="D-Ala-D-Ala carboxypeptidase, C-terminal domain"/>
    <property type="match status" value="1"/>
</dbReference>
<keyword evidence="11" id="KW-0961">Cell wall biogenesis/degradation</keyword>
<evidence type="ECO:0000256" key="10">
    <source>
        <dbReference type="ARBA" id="ARBA00022984"/>
    </source>
</evidence>
<keyword evidence="6" id="KW-0645">Protease</keyword>
<dbReference type="GO" id="GO:0006508">
    <property type="term" value="P:proteolysis"/>
    <property type="evidence" value="ECO:0007669"/>
    <property type="project" value="UniProtKB-KW"/>
</dbReference>
<dbReference type="InterPro" id="IPR018044">
    <property type="entry name" value="Peptidase_S11"/>
</dbReference>
<evidence type="ECO:0000313" key="18">
    <source>
        <dbReference type="EMBL" id="PXX73735.1"/>
    </source>
</evidence>
<sequence length="392" mass="42354">MKTPLSFLLAATLLAPTLTFANTVAAPIAVPAAAPASFVPPPPEIAGKAYFLNDFNSQLPIAVRDPDLRVDPASLTKLMTAYLTFKALREKRLSLEQTLLVSAKGWKTEGSRMFLDPKTPVTVSDLIRGMIVQSGNDACVTLAEAIAGSEEVFGQVMTREARRLGMNGTHFVNATGLPARDHYTTVRDLSILANAVIRDFPEFYPIYSMKEFRYNNITQPNRNLLLYRDPRVDGMKTGFTDAAGYNLIASARADGRRVVSVVVGTASPEARANESSKLLNYGLQFFDSPRLYAANKPVGKLKVFKGEASEVNLGFTRDIYATVPKGSAARIQAKLDAPAKLIAPIKAGQPVGKLTVTLDGKVLAEQPVLALNAVGEAGVLGRLVDSVKLWFN</sequence>
<evidence type="ECO:0000256" key="1">
    <source>
        <dbReference type="ARBA" id="ARBA00003217"/>
    </source>
</evidence>
<dbReference type="EMBL" id="QJKI01000037">
    <property type="protein sequence ID" value="PXX73735.1"/>
    <property type="molecule type" value="Genomic_DNA"/>
</dbReference>
<protein>
    <recommendedName>
        <fullName evidence="4">serine-type D-Ala-D-Ala carboxypeptidase</fullName>
        <ecNumber evidence="4">3.4.16.4</ecNumber>
    </recommendedName>
</protein>
<dbReference type="InterPro" id="IPR001967">
    <property type="entry name" value="Peptidase_S11_N"/>
</dbReference>
<name>A0A318KI60_9NEIS</name>
<evidence type="ECO:0000256" key="2">
    <source>
        <dbReference type="ARBA" id="ARBA00004752"/>
    </source>
</evidence>
<evidence type="ECO:0000256" key="9">
    <source>
        <dbReference type="ARBA" id="ARBA00022960"/>
    </source>
</evidence>
<keyword evidence="9" id="KW-0133">Cell shape</keyword>
<dbReference type="EC" id="3.4.16.4" evidence="4"/>
<evidence type="ECO:0000256" key="16">
    <source>
        <dbReference type="SAM" id="SignalP"/>
    </source>
</evidence>
<gene>
    <name evidence="18" type="ORF">DFR34_13715</name>
</gene>
<dbReference type="PRINTS" id="PR00725">
    <property type="entry name" value="DADACBPTASE1"/>
</dbReference>
<evidence type="ECO:0000256" key="11">
    <source>
        <dbReference type="ARBA" id="ARBA00023316"/>
    </source>
</evidence>
<dbReference type="Gene3D" id="3.40.710.10">
    <property type="entry name" value="DD-peptidase/beta-lactamase superfamily"/>
    <property type="match status" value="1"/>
</dbReference>
<dbReference type="AlphaFoldDB" id="A0A318KI60"/>
<evidence type="ECO:0000259" key="17">
    <source>
        <dbReference type="SMART" id="SM00936"/>
    </source>
</evidence>
<evidence type="ECO:0000256" key="6">
    <source>
        <dbReference type="ARBA" id="ARBA00022670"/>
    </source>
</evidence>
<dbReference type="Proteomes" id="UP000247555">
    <property type="component" value="Unassembled WGS sequence"/>
</dbReference>
<dbReference type="GO" id="GO:0009252">
    <property type="term" value="P:peptidoglycan biosynthetic process"/>
    <property type="evidence" value="ECO:0007669"/>
    <property type="project" value="UniProtKB-UniPathway"/>
</dbReference>
<dbReference type="InterPro" id="IPR015956">
    <property type="entry name" value="Peniciliin-bd_prot_C_sf"/>
</dbReference>
<dbReference type="Pfam" id="PF00768">
    <property type="entry name" value="Peptidase_S11"/>
    <property type="match status" value="1"/>
</dbReference>
<feature type="chain" id="PRO_5016344249" description="serine-type D-Ala-D-Ala carboxypeptidase" evidence="16">
    <location>
        <begin position="22"/>
        <end position="392"/>
    </location>
</feature>
<dbReference type="GO" id="GO:0071555">
    <property type="term" value="P:cell wall organization"/>
    <property type="evidence" value="ECO:0007669"/>
    <property type="project" value="UniProtKB-KW"/>
</dbReference>
<evidence type="ECO:0000256" key="7">
    <source>
        <dbReference type="ARBA" id="ARBA00022729"/>
    </source>
</evidence>
<reference evidence="18 19" key="1">
    <citation type="submission" date="2018-05" db="EMBL/GenBank/DDBJ databases">
        <title>Genomic Encyclopedia of Type Strains, Phase IV (KMG-IV): sequencing the most valuable type-strain genomes for metagenomic binning, comparative biology and taxonomic classification.</title>
        <authorList>
            <person name="Goeker M."/>
        </authorList>
    </citation>
    <scope>NUCLEOTIDE SEQUENCE [LARGE SCALE GENOMIC DNA]</scope>
    <source>
        <strain evidence="18 19">DSM 29661</strain>
    </source>
</reference>
<dbReference type="SMART" id="SM00936">
    <property type="entry name" value="PBP5_C"/>
    <property type="match status" value="1"/>
</dbReference>
<accession>A0A318KI60</accession>
<evidence type="ECO:0000256" key="4">
    <source>
        <dbReference type="ARBA" id="ARBA00012448"/>
    </source>
</evidence>
<organism evidence="18 19">
    <name type="scientific">Rivihabitans pingtungensis</name>
    <dbReference type="NCBI Taxonomy" id="1054498"/>
    <lineage>
        <taxon>Bacteria</taxon>
        <taxon>Pseudomonadati</taxon>
        <taxon>Pseudomonadota</taxon>
        <taxon>Betaproteobacteria</taxon>
        <taxon>Neisseriales</taxon>
        <taxon>Aquaspirillaceae</taxon>
        <taxon>Rivihabitans</taxon>
    </lineage>
</organism>
<comment type="catalytic activity">
    <reaction evidence="12">
        <text>Preferential cleavage: (Ac)2-L-Lys-D-Ala-|-D-Ala. Also transpeptidation of peptidyl-alanyl moieties that are N-acyl substituents of D-alanine.</text>
        <dbReference type="EC" id="3.4.16.4"/>
    </reaction>
</comment>
<comment type="similarity">
    <text evidence="3 15">Belongs to the peptidase S11 family.</text>
</comment>
<evidence type="ECO:0000256" key="5">
    <source>
        <dbReference type="ARBA" id="ARBA00022645"/>
    </source>
</evidence>
<keyword evidence="10" id="KW-0573">Peptidoglycan synthesis</keyword>
<comment type="pathway">
    <text evidence="2">Cell wall biogenesis; peptidoglycan biosynthesis.</text>
</comment>
<feature type="active site" evidence="13">
    <location>
        <position position="134"/>
    </location>
</feature>
<evidence type="ECO:0000256" key="8">
    <source>
        <dbReference type="ARBA" id="ARBA00022801"/>
    </source>
</evidence>
<evidence type="ECO:0000256" key="15">
    <source>
        <dbReference type="RuleBase" id="RU004016"/>
    </source>
</evidence>
<evidence type="ECO:0000256" key="3">
    <source>
        <dbReference type="ARBA" id="ARBA00007164"/>
    </source>
</evidence>
<feature type="domain" description="Peptidase S11 D-Ala-D-Ala carboxypeptidase A C-terminal" evidence="17">
    <location>
        <begin position="286"/>
        <end position="376"/>
    </location>
</feature>
<dbReference type="SUPFAM" id="SSF69189">
    <property type="entry name" value="Penicillin-binding protein associated domain"/>
    <property type="match status" value="1"/>
</dbReference>
<dbReference type="SUPFAM" id="SSF56601">
    <property type="entry name" value="beta-lactamase/transpeptidase-like"/>
    <property type="match status" value="1"/>
</dbReference>
<dbReference type="GO" id="GO:0008360">
    <property type="term" value="P:regulation of cell shape"/>
    <property type="evidence" value="ECO:0007669"/>
    <property type="project" value="UniProtKB-KW"/>
</dbReference>
<keyword evidence="8" id="KW-0378">Hydrolase</keyword>
<comment type="function">
    <text evidence="1">Removes C-terminal D-alanyl residues from sugar-peptide cell wall precursors.</text>
</comment>
<dbReference type="OrthoDB" id="9795979at2"/>